<comment type="caution">
    <text evidence="1">The sequence shown here is derived from an EMBL/GenBank/DDBJ whole genome shotgun (WGS) entry which is preliminary data.</text>
</comment>
<sequence length="52" mass="5595">MLLNLRLSNLAFTAAANGNGNADVILSNQSVVSNNSTFAAGRNEQSSKRDRW</sequence>
<keyword evidence="2" id="KW-1185">Reference proteome</keyword>
<evidence type="ECO:0000313" key="2">
    <source>
        <dbReference type="Proteomes" id="UP001476950"/>
    </source>
</evidence>
<organism evidence="1 2">
    <name type="scientific">Stenomitos frigidus AS-A4</name>
    <dbReference type="NCBI Taxonomy" id="2933935"/>
    <lineage>
        <taxon>Bacteria</taxon>
        <taxon>Bacillati</taxon>
        <taxon>Cyanobacteriota</taxon>
        <taxon>Cyanophyceae</taxon>
        <taxon>Leptolyngbyales</taxon>
        <taxon>Leptolyngbyaceae</taxon>
        <taxon>Stenomitos</taxon>
    </lineage>
</organism>
<proteinExistence type="predicted"/>
<accession>A0ABV0KIZ7</accession>
<dbReference type="Proteomes" id="UP001476950">
    <property type="component" value="Unassembled WGS sequence"/>
</dbReference>
<evidence type="ECO:0000313" key="1">
    <source>
        <dbReference type="EMBL" id="MEP1058993.1"/>
    </source>
</evidence>
<dbReference type="EMBL" id="JAMPLM010000008">
    <property type="protein sequence ID" value="MEP1058993.1"/>
    <property type="molecule type" value="Genomic_DNA"/>
</dbReference>
<name>A0ABV0KIZ7_9CYAN</name>
<reference evidence="1 2" key="1">
    <citation type="submission" date="2022-04" db="EMBL/GenBank/DDBJ databases">
        <title>Positive selection, recombination, and allopatry shape intraspecific diversity of widespread and dominant cyanobacteria.</title>
        <authorList>
            <person name="Wei J."/>
            <person name="Shu W."/>
            <person name="Hu C."/>
        </authorList>
    </citation>
    <scope>NUCLEOTIDE SEQUENCE [LARGE SCALE GENOMIC DNA]</scope>
    <source>
        <strain evidence="1 2">AS-A4</strain>
    </source>
</reference>
<protein>
    <submittedName>
        <fullName evidence="1">Uncharacterized protein</fullName>
    </submittedName>
</protein>
<dbReference type="RefSeq" id="WP_190450049.1">
    <property type="nucleotide sequence ID" value="NZ_JAMPLM010000008.1"/>
</dbReference>
<gene>
    <name evidence="1" type="ORF">NDI38_11155</name>
</gene>